<proteinExistence type="predicted"/>
<evidence type="ECO:0000256" key="4">
    <source>
        <dbReference type="ARBA" id="ARBA00023136"/>
    </source>
</evidence>
<sequence>MYVSFRNLPVDRRAGSRSRRAAVPRTVVLLGLTSLFTDISSEMLTAVLPVFLVLQLGLSPAQFGLVDGLYRGVAGVSTMAAGVLSDWLRRPKLVASVGYGLSAVTRPMLLLASTAVGVAGLISVDRVGKGIRTAPRDAMIATASHPSDLGYNFGVHRALDTIGAMLGPLVAFGVLMLVPGQFDAVFVVSAAFGFVGLAVLVLLVPGHPPSAAPRAAPTAATAAAPSRPRLTRTDLTALLHSRAFVRRVGLAGLLTVFTVSDAFVFLALLDRDENLARVFPLLAVGLALAYTVFAVPVGRVADRWGRMRVYLAGHVALLGVYAVVVGSLGTVATAVVALLLMGLYYAATDGVLAAAVSATLPEVSRASGLSLARTVVAVAAFVSSVGFGLLSGRWGADLAYLLMGLGLAVAVGAAVTLVRRSTPPAVLP</sequence>
<dbReference type="Gene3D" id="1.20.1250.20">
    <property type="entry name" value="MFS general substrate transporter like domains"/>
    <property type="match status" value="2"/>
</dbReference>
<feature type="transmembrane region" description="Helical" evidence="5">
    <location>
        <begin position="309"/>
        <end position="328"/>
    </location>
</feature>
<comment type="caution">
    <text evidence="7">The sequence shown here is derived from an EMBL/GenBank/DDBJ whole genome shotgun (WGS) entry which is preliminary data.</text>
</comment>
<feature type="transmembrane region" description="Helical" evidence="5">
    <location>
        <begin position="184"/>
        <end position="204"/>
    </location>
</feature>
<feature type="transmembrane region" description="Helical" evidence="5">
    <location>
        <begin position="334"/>
        <end position="358"/>
    </location>
</feature>
<evidence type="ECO:0000256" key="1">
    <source>
        <dbReference type="ARBA" id="ARBA00004651"/>
    </source>
</evidence>
<reference evidence="7 8" key="1">
    <citation type="submission" date="2013-08" db="EMBL/GenBank/DDBJ databases">
        <title>The genome sequence of Knoellia aerolata.</title>
        <authorList>
            <person name="Zhu W."/>
            <person name="Wang G."/>
        </authorList>
    </citation>
    <scope>NUCLEOTIDE SEQUENCE [LARGE SCALE GENOMIC DNA]</scope>
    <source>
        <strain evidence="7 8">DSM 18566</strain>
    </source>
</reference>
<feature type="transmembrane region" description="Helical" evidence="5">
    <location>
        <begin position="108"/>
        <end position="127"/>
    </location>
</feature>
<keyword evidence="3 5" id="KW-1133">Transmembrane helix</keyword>
<dbReference type="AlphaFoldDB" id="A0A0A0JYT3"/>
<keyword evidence="8" id="KW-1185">Reference proteome</keyword>
<evidence type="ECO:0000256" key="3">
    <source>
        <dbReference type="ARBA" id="ARBA00022989"/>
    </source>
</evidence>
<evidence type="ECO:0000313" key="7">
    <source>
        <dbReference type="EMBL" id="KGN41242.1"/>
    </source>
</evidence>
<keyword evidence="4 5" id="KW-0472">Membrane</keyword>
<keyword evidence="2 5" id="KW-0812">Transmembrane</keyword>
<dbReference type="STRING" id="1385519.N801_02235"/>
<accession>A0A0A0JYT3</accession>
<dbReference type="GO" id="GO:0005886">
    <property type="term" value="C:plasma membrane"/>
    <property type="evidence" value="ECO:0007669"/>
    <property type="project" value="UniProtKB-SubCell"/>
</dbReference>
<feature type="transmembrane region" description="Helical" evidence="5">
    <location>
        <begin position="275"/>
        <end position="297"/>
    </location>
</feature>
<comment type="subcellular location">
    <subcellularLocation>
        <location evidence="1">Cell membrane</location>
        <topology evidence="1">Multi-pass membrane protein</topology>
    </subcellularLocation>
</comment>
<evidence type="ECO:0000256" key="5">
    <source>
        <dbReference type="SAM" id="Phobius"/>
    </source>
</evidence>
<dbReference type="InterPro" id="IPR011701">
    <property type="entry name" value="MFS"/>
</dbReference>
<gene>
    <name evidence="7" type="ORF">N801_02235</name>
</gene>
<feature type="transmembrane region" description="Helical" evidence="5">
    <location>
        <begin position="21"/>
        <end position="37"/>
    </location>
</feature>
<dbReference type="CDD" id="cd17370">
    <property type="entry name" value="MFS_MJ1317_like"/>
    <property type="match status" value="1"/>
</dbReference>
<dbReference type="SUPFAM" id="SSF103473">
    <property type="entry name" value="MFS general substrate transporter"/>
    <property type="match status" value="1"/>
</dbReference>
<dbReference type="GO" id="GO:0022857">
    <property type="term" value="F:transmembrane transporter activity"/>
    <property type="evidence" value="ECO:0007669"/>
    <property type="project" value="InterPro"/>
</dbReference>
<evidence type="ECO:0000259" key="6">
    <source>
        <dbReference type="PROSITE" id="PS50850"/>
    </source>
</evidence>
<dbReference type="Pfam" id="PF07690">
    <property type="entry name" value="MFS_1"/>
    <property type="match status" value="2"/>
</dbReference>
<dbReference type="InterPro" id="IPR020846">
    <property type="entry name" value="MFS_dom"/>
</dbReference>
<dbReference type="eggNOG" id="COG0477">
    <property type="taxonomic scope" value="Bacteria"/>
</dbReference>
<name>A0A0A0JYT3_9MICO</name>
<feature type="transmembrane region" description="Helical" evidence="5">
    <location>
        <begin position="398"/>
        <end position="418"/>
    </location>
</feature>
<evidence type="ECO:0000256" key="2">
    <source>
        <dbReference type="ARBA" id="ARBA00022692"/>
    </source>
</evidence>
<dbReference type="PANTHER" id="PTHR23518">
    <property type="entry name" value="C-METHYLTRANSFERASE"/>
    <property type="match status" value="1"/>
</dbReference>
<organism evidence="7 8">
    <name type="scientific">Knoellia aerolata DSM 18566</name>
    <dbReference type="NCBI Taxonomy" id="1385519"/>
    <lineage>
        <taxon>Bacteria</taxon>
        <taxon>Bacillati</taxon>
        <taxon>Actinomycetota</taxon>
        <taxon>Actinomycetes</taxon>
        <taxon>Micrococcales</taxon>
        <taxon>Intrasporangiaceae</taxon>
        <taxon>Knoellia</taxon>
    </lineage>
</organism>
<feature type="transmembrane region" description="Helical" evidence="5">
    <location>
        <begin position="370"/>
        <end position="392"/>
    </location>
</feature>
<feature type="domain" description="Major facilitator superfamily (MFS) profile" evidence="6">
    <location>
        <begin position="26"/>
        <end position="422"/>
    </location>
</feature>
<dbReference type="EMBL" id="AVPL01000021">
    <property type="protein sequence ID" value="KGN41242.1"/>
    <property type="molecule type" value="Genomic_DNA"/>
</dbReference>
<dbReference type="PANTHER" id="PTHR23518:SF2">
    <property type="entry name" value="MAJOR FACILITATOR SUPERFAMILY TRANSPORTER"/>
    <property type="match status" value="1"/>
</dbReference>
<evidence type="ECO:0000313" key="8">
    <source>
        <dbReference type="Proteomes" id="UP000030013"/>
    </source>
</evidence>
<protein>
    <submittedName>
        <fullName evidence="7">Major facilitator transporter</fullName>
    </submittedName>
</protein>
<dbReference type="PROSITE" id="PS50850">
    <property type="entry name" value="MFS"/>
    <property type="match status" value="1"/>
</dbReference>
<dbReference type="InterPro" id="IPR036259">
    <property type="entry name" value="MFS_trans_sf"/>
</dbReference>
<feature type="transmembrane region" description="Helical" evidence="5">
    <location>
        <begin position="248"/>
        <end position="269"/>
    </location>
</feature>
<feature type="transmembrane region" description="Helical" evidence="5">
    <location>
        <begin position="158"/>
        <end position="178"/>
    </location>
</feature>
<dbReference type="Proteomes" id="UP000030013">
    <property type="component" value="Unassembled WGS sequence"/>
</dbReference>